<dbReference type="PANTHER" id="PTHR35278">
    <property type="entry name" value="TRANSMEMBRANE PROTEIN-RELATED"/>
    <property type="match status" value="1"/>
</dbReference>
<keyword evidence="2" id="KW-1133">Transmembrane helix</keyword>
<feature type="region of interest" description="Disordered" evidence="1">
    <location>
        <begin position="138"/>
        <end position="182"/>
    </location>
</feature>
<keyword evidence="2" id="KW-0472">Membrane</keyword>
<evidence type="ECO:0000313" key="3">
    <source>
        <dbReference type="EMBL" id="GAA0148655.1"/>
    </source>
</evidence>
<evidence type="ECO:0000313" key="4">
    <source>
        <dbReference type="Proteomes" id="UP001454036"/>
    </source>
</evidence>
<dbReference type="Proteomes" id="UP001454036">
    <property type="component" value="Unassembled WGS sequence"/>
</dbReference>
<feature type="compositionally biased region" description="Polar residues" evidence="1">
    <location>
        <begin position="215"/>
        <end position="232"/>
    </location>
</feature>
<feature type="region of interest" description="Disordered" evidence="1">
    <location>
        <begin position="200"/>
        <end position="251"/>
    </location>
</feature>
<feature type="compositionally biased region" description="Basic residues" evidence="1">
    <location>
        <begin position="233"/>
        <end position="251"/>
    </location>
</feature>
<feature type="transmembrane region" description="Helical" evidence="2">
    <location>
        <begin position="57"/>
        <end position="74"/>
    </location>
</feature>
<gene>
    <name evidence="3" type="ORF">LIER_08038</name>
</gene>
<organism evidence="3 4">
    <name type="scientific">Lithospermum erythrorhizon</name>
    <name type="common">Purple gromwell</name>
    <name type="synonym">Lithospermum officinale var. erythrorhizon</name>
    <dbReference type="NCBI Taxonomy" id="34254"/>
    <lineage>
        <taxon>Eukaryota</taxon>
        <taxon>Viridiplantae</taxon>
        <taxon>Streptophyta</taxon>
        <taxon>Embryophyta</taxon>
        <taxon>Tracheophyta</taxon>
        <taxon>Spermatophyta</taxon>
        <taxon>Magnoliopsida</taxon>
        <taxon>eudicotyledons</taxon>
        <taxon>Gunneridae</taxon>
        <taxon>Pentapetalae</taxon>
        <taxon>asterids</taxon>
        <taxon>lamiids</taxon>
        <taxon>Boraginales</taxon>
        <taxon>Boraginaceae</taxon>
        <taxon>Boraginoideae</taxon>
        <taxon>Lithospermeae</taxon>
        <taxon>Lithospermum</taxon>
    </lineage>
</organism>
<accession>A0AAV3PED6</accession>
<keyword evidence="4" id="KW-1185">Reference proteome</keyword>
<sequence>MGNVVGSVSTGFVDLIGKLFGHPLDFLAGKSCNTVCGPTWDLTCYIENFCLAHLGKLMLVSVLFYFVLVFFYLLKKLGIFHCIFHIIDRLVKSCFSTCFYGLECCCTSICSILDKHNQRRRKKKEMDVELAVSGDEDCEESSSYRGRHRRRDGHGRISSYRGRHRRDGHGRSGLKQDYLGQSLKPRSHGTWVEISRNSEHLKKGHGNIDSEHTKQTSSPSHLVRVTRTSNFANKKHQLKHSRQRRRQSSHL</sequence>
<reference evidence="3 4" key="1">
    <citation type="submission" date="2024-01" db="EMBL/GenBank/DDBJ databases">
        <title>The complete chloroplast genome sequence of Lithospermum erythrorhizon: insights into the phylogenetic relationship among Boraginaceae species and the maternal lineages of purple gromwells.</title>
        <authorList>
            <person name="Okada T."/>
            <person name="Watanabe K."/>
        </authorList>
    </citation>
    <scope>NUCLEOTIDE SEQUENCE [LARGE SCALE GENOMIC DNA]</scope>
</reference>
<dbReference type="PANTHER" id="PTHR35278:SF1">
    <property type="entry name" value="F8K7.16"/>
    <property type="match status" value="1"/>
</dbReference>
<comment type="caution">
    <text evidence="3">The sequence shown here is derived from an EMBL/GenBank/DDBJ whole genome shotgun (WGS) entry which is preliminary data.</text>
</comment>
<protein>
    <submittedName>
        <fullName evidence="3">Uncharacterized protein</fullName>
    </submittedName>
</protein>
<evidence type="ECO:0000256" key="2">
    <source>
        <dbReference type="SAM" id="Phobius"/>
    </source>
</evidence>
<evidence type="ECO:0000256" key="1">
    <source>
        <dbReference type="SAM" id="MobiDB-lite"/>
    </source>
</evidence>
<keyword evidence="2" id="KW-0812">Transmembrane</keyword>
<dbReference type="AlphaFoldDB" id="A0AAV3PED6"/>
<feature type="compositionally biased region" description="Basic and acidic residues" evidence="1">
    <location>
        <begin position="200"/>
        <end position="214"/>
    </location>
</feature>
<proteinExistence type="predicted"/>
<dbReference type="EMBL" id="BAABME010001274">
    <property type="protein sequence ID" value="GAA0148655.1"/>
    <property type="molecule type" value="Genomic_DNA"/>
</dbReference>
<name>A0AAV3PED6_LITER</name>